<dbReference type="RefSeq" id="WP_350283973.1">
    <property type="nucleotide sequence ID" value="NZ_AP018448.1"/>
</dbReference>
<organism evidence="1 2">
    <name type="scientific">Streptomyces graminofaciens</name>
    <dbReference type="NCBI Taxonomy" id="68212"/>
    <lineage>
        <taxon>Bacteria</taxon>
        <taxon>Bacillati</taxon>
        <taxon>Actinomycetota</taxon>
        <taxon>Actinomycetes</taxon>
        <taxon>Kitasatosporales</taxon>
        <taxon>Streptomycetaceae</taxon>
        <taxon>Streptomyces</taxon>
    </lineage>
</organism>
<evidence type="ECO:0000313" key="2">
    <source>
        <dbReference type="Proteomes" id="UP001321542"/>
    </source>
</evidence>
<reference evidence="1 2" key="1">
    <citation type="journal article" date="2010" name="ChemBioChem">
        <title>Cloning and characterization of the biosynthetic gene cluster of 16-membered macrolide antibiotic FD-891: involvement of a dual functional cytochrome P450 monooxygenase catalyzing epoxidation and hydroxylation.</title>
        <authorList>
            <person name="Kudo F."/>
            <person name="Motegi A."/>
            <person name="Mizoue K."/>
            <person name="Eguchi T."/>
        </authorList>
    </citation>
    <scope>NUCLEOTIDE SEQUENCE [LARGE SCALE GENOMIC DNA]</scope>
    <source>
        <strain evidence="1 2">A-8890</strain>
    </source>
</reference>
<proteinExistence type="predicted"/>
<sequence length="51" mass="5737">MSLRRPARLDRPLRRLGSLQLSRAAFDSKLADEVLEKGIEKGIKNALAFID</sequence>
<dbReference type="EMBL" id="AP018448">
    <property type="protein sequence ID" value="BBC29711.1"/>
    <property type="molecule type" value="Genomic_DNA"/>
</dbReference>
<reference evidence="1 2" key="2">
    <citation type="journal article" date="2023" name="ChemBioChem">
        <title>Acyltransferase Domain Exchange between Two Independent Type I Polyketide Synthases in the Same Producer Strain of Macrolide Antibiotics.</title>
        <authorList>
            <person name="Kudo F."/>
            <person name="Kishikawa K."/>
            <person name="Tsuboi K."/>
            <person name="Kido T."/>
            <person name="Usui T."/>
            <person name="Hashimoto J."/>
            <person name="Shin-Ya K."/>
            <person name="Miyanaga A."/>
            <person name="Eguchi T."/>
        </authorList>
    </citation>
    <scope>NUCLEOTIDE SEQUENCE [LARGE SCALE GENOMIC DNA]</scope>
    <source>
        <strain evidence="1 2">A-8890</strain>
    </source>
</reference>
<dbReference type="Proteomes" id="UP001321542">
    <property type="component" value="Chromosome"/>
</dbReference>
<gene>
    <name evidence="1" type="ORF">SGFS_010050</name>
</gene>
<accession>A0ABN5V910</accession>
<protein>
    <submittedName>
        <fullName evidence="1">Uncharacterized protein</fullName>
    </submittedName>
</protein>
<keyword evidence="2" id="KW-1185">Reference proteome</keyword>
<evidence type="ECO:0000313" key="1">
    <source>
        <dbReference type="EMBL" id="BBC29711.1"/>
    </source>
</evidence>
<name>A0ABN5V910_9ACTN</name>